<dbReference type="Gene3D" id="1.10.630.10">
    <property type="entry name" value="Cytochrome P450"/>
    <property type="match status" value="1"/>
</dbReference>
<keyword evidence="10" id="KW-1185">Reference proteome</keyword>
<dbReference type="GO" id="GO:0016705">
    <property type="term" value="F:oxidoreductase activity, acting on paired donors, with incorporation or reduction of molecular oxygen"/>
    <property type="evidence" value="ECO:0007669"/>
    <property type="project" value="InterPro"/>
</dbReference>
<evidence type="ECO:0000256" key="2">
    <source>
        <dbReference type="ARBA" id="ARBA00005179"/>
    </source>
</evidence>
<keyword evidence="4" id="KW-0479">Metal-binding</keyword>
<dbReference type="OrthoDB" id="10029320at2759"/>
<evidence type="ECO:0000256" key="5">
    <source>
        <dbReference type="ARBA" id="ARBA00023002"/>
    </source>
</evidence>
<evidence type="ECO:0000256" key="6">
    <source>
        <dbReference type="ARBA" id="ARBA00023004"/>
    </source>
</evidence>
<keyword evidence="3" id="KW-0349">Heme</keyword>
<gene>
    <name evidence="9" type="ORF">BCIN_11g05860</name>
</gene>
<evidence type="ECO:0000256" key="8">
    <source>
        <dbReference type="ARBA" id="ARBA00023033"/>
    </source>
</evidence>
<dbReference type="EMBL" id="CP009815">
    <property type="protein sequence ID" value="ATZ55320.1"/>
    <property type="molecule type" value="Genomic_DNA"/>
</dbReference>
<organism evidence="9 10">
    <name type="scientific">Botryotinia fuckeliana (strain B05.10)</name>
    <name type="common">Noble rot fungus</name>
    <name type="synonym">Botrytis cinerea</name>
    <dbReference type="NCBI Taxonomy" id="332648"/>
    <lineage>
        <taxon>Eukaryota</taxon>
        <taxon>Fungi</taxon>
        <taxon>Dikarya</taxon>
        <taxon>Ascomycota</taxon>
        <taxon>Pezizomycotina</taxon>
        <taxon>Leotiomycetes</taxon>
        <taxon>Helotiales</taxon>
        <taxon>Sclerotiniaceae</taxon>
        <taxon>Botrytis</taxon>
    </lineage>
</organism>
<dbReference type="SUPFAM" id="SSF48264">
    <property type="entry name" value="Cytochrome P450"/>
    <property type="match status" value="1"/>
</dbReference>
<comment type="pathway">
    <text evidence="2">Secondary metabolite biosynthesis.</text>
</comment>
<dbReference type="PANTHER" id="PTHR24305">
    <property type="entry name" value="CYTOCHROME P450"/>
    <property type="match status" value="1"/>
</dbReference>
<dbReference type="InterPro" id="IPR001128">
    <property type="entry name" value="Cyt_P450"/>
</dbReference>
<evidence type="ECO:0000256" key="3">
    <source>
        <dbReference type="ARBA" id="ARBA00022617"/>
    </source>
</evidence>
<keyword evidence="8" id="KW-0503">Monooxygenase</keyword>
<keyword evidence="7" id="KW-0843">Virulence</keyword>
<reference evidence="9 10" key="3">
    <citation type="journal article" date="2017" name="Mol. Plant Pathol.">
        <title>A gapless genome sequence of the fungus Botrytis cinerea.</title>
        <authorList>
            <person name="Van Kan J.A."/>
            <person name="Stassen J.H."/>
            <person name="Mosbach A."/>
            <person name="Van Der Lee T.A."/>
            <person name="Faino L."/>
            <person name="Farmer A.D."/>
            <person name="Papasotiriou D.G."/>
            <person name="Zhou S."/>
            <person name="Seidl M.F."/>
            <person name="Cottam E."/>
            <person name="Edel D."/>
            <person name="Hahn M."/>
            <person name="Schwartz D.C."/>
            <person name="Dietrich R.A."/>
            <person name="Widdison S."/>
            <person name="Scalliet G."/>
        </authorList>
    </citation>
    <scope>NUCLEOTIDE SEQUENCE [LARGE SCALE GENOMIC DNA]</scope>
    <source>
        <strain evidence="9 10">B05.10</strain>
    </source>
</reference>
<dbReference type="RefSeq" id="XP_024551903.1">
    <property type="nucleotide sequence ID" value="XM_024696099.1"/>
</dbReference>
<evidence type="ECO:0000313" key="10">
    <source>
        <dbReference type="Proteomes" id="UP000001798"/>
    </source>
</evidence>
<dbReference type="InterPro" id="IPR036396">
    <property type="entry name" value="Cyt_P450_sf"/>
</dbReference>
<dbReference type="Proteomes" id="UP000001798">
    <property type="component" value="Chromosome 11"/>
</dbReference>
<comment type="cofactor">
    <cofactor evidence="1">
        <name>heme</name>
        <dbReference type="ChEBI" id="CHEBI:30413"/>
    </cofactor>
</comment>
<evidence type="ECO:0000256" key="4">
    <source>
        <dbReference type="ARBA" id="ARBA00022723"/>
    </source>
</evidence>
<evidence type="ECO:0000256" key="7">
    <source>
        <dbReference type="ARBA" id="ARBA00023026"/>
    </source>
</evidence>
<dbReference type="GeneID" id="36394672"/>
<reference evidence="9 10" key="1">
    <citation type="journal article" date="2011" name="PLoS Genet.">
        <title>Genomic analysis of the necrotrophic fungal pathogens Sclerotinia sclerotiorum and Botrytis cinerea.</title>
        <authorList>
            <person name="Amselem J."/>
            <person name="Cuomo C.A."/>
            <person name="van Kan J.A."/>
            <person name="Viaud M."/>
            <person name="Benito E.P."/>
            <person name="Couloux A."/>
            <person name="Coutinho P.M."/>
            <person name="de Vries R.P."/>
            <person name="Dyer P.S."/>
            <person name="Fillinger S."/>
            <person name="Fournier E."/>
            <person name="Gout L."/>
            <person name="Hahn M."/>
            <person name="Kohn L."/>
            <person name="Lapalu N."/>
            <person name="Plummer K.M."/>
            <person name="Pradier J.M."/>
            <person name="Quevillon E."/>
            <person name="Sharon A."/>
            <person name="Simon A."/>
            <person name="ten Have A."/>
            <person name="Tudzynski B."/>
            <person name="Tudzynski P."/>
            <person name="Wincker P."/>
            <person name="Andrew M."/>
            <person name="Anthouard V."/>
            <person name="Beever R.E."/>
            <person name="Beffa R."/>
            <person name="Benoit I."/>
            <person name="Bouzid O."/>
            <person name="Brault B."/>
            <person name="Chen Z."/>
            <person name="Choquer M."/>
            <person name="Collemare J."/>
            <person name="Cotton P."/>
            <person name="Danchin E.G."/>
            <person name="Da Silva C."/>
            <person name="Gautier A."/>
            <person name="Giraud C."/>
            <person name="Giraud T."/>
            <person name="Gonzalez C."/>
            <person name="Grossetete S."/>
            <person name="Guldener U."/>
            <person name="Henrissat B."/>
            <person name="Howlett B.J."/>
            <person name="Kodira C."/>
            <person name="Kretschmer M."/>
            <person name="Lappartient A."/>
            <person name="Leroch M."/>
            <person name="Levis C."/>
            <person name="Mauceli E."/>
            <person name="Neuveglise C."/>
            <person name="Oeser B."/>
            <person name="Pearson M."/>
            <person name="Poulain J."/>
            <person name="Poussereau N."/>
            <person name="Quesneville H."/>
            <person name="Rascle C."/>
            <person name="Schumacher J."/>
            <person name="Segurens B."/>
            <person name="Sexton A."/>
            <person name="Silva E."/>
            <person name="Sirven C."/>
            <person name="Soanes D.M."/>
            <person name="Talbot N.J."/>
            <person name="Templeton M."/>
            <person name="Yandava C."/>
            <person name="Yarden O."/>
            <person name="Zeng Q."/>
            <person name="Rollins J.A."/>
            <person name="Lebrun M.H."/>
            <person name="Dickman M."/>
        </authorList>
    </citation>
    <scope>NUCLEOTIDE SEQUENCE [LARGE SCALE GENOMIC DNA]</scope>
    <source>
        <strain evidence="9 10">B05.10</strain>
    </source>
</reference>
<name>A0A384JXL8_BOTFB</name>
<evidence type="ECO:0000256" key="1">
    <source>
        <dbReference type="ARBA" id="ARBA00001971"/>
    </source>
</evidence>
<protein>
    <submittedName>
        <fullName evidence="9">Uncharacterized protein</fullName>
    </submittedName>
</protein>
<dbReference type="InterPro" id="IPR050121">
    <property type="entry name" value="Cytochrome_P450_monoxygenase"/>
</dbReference>
<proteinExistence type="predicted"/>
<dbReference type="AlphaFoldDB" id="A0A384JXL8"/>
<keyword evidence="5" id="KW-0560">Oxidoreductase</keyword>
<dbReference type="PANTHER" id="PTHR24305:SF107">
    <property type="entry name" value="P450, PUTATIVE (EUROFUNG)-RELATED"/>
    <property type="match status" value="1"/>
</dbReference>
<evidence type="ECO:0000313" key="9">
    <source>
        <dbReference type="EMBL" id="ATZ55320.1"/>
    </source>
</evidence>
<dbReference type="Pfam" id="PF00067">
    <property type="entry name" value="p450"/>
    <property type="match status" value="1"/>
</dbReference>
<keyword evidence="6" id="KW-0408">Iron</keyword>
<sequence>MEWSNGRKMDAYISAELGRRYGEYKADSKDSRSKAIIDFILQTEIAPDVDVKPEKLDPDFKVFATRQIRLFVFSGHDSLSSTICYIYHLLSKNVEAMRKAIEEHDLVFGRQVDGSELLKTKPHLANDLPYTTAVIKETLRHFHAASSSRQGYTGVNLYDEQGTACPANHTVCFTDRVGMHYAPKYWVRPEEFLPERWLVDPGHEL</sequence>
<dbReference type="GO" id="GO:0004497">
    <property type="term" value="F:monooxygenase activity"/>
    <property type="evidence" value="ECO:0007669"/>
    <property type="project" value="UniProtKB-KW"/>
</dbReference>
<dbReference type="GO" id="GO:0005506">
    <property type="term" value="F:iron ion binding"/>
    <property type="evidence" value="ECO:0007669"/>
    <property type="project" value="InterPro"/>
</dbReference>
<dbReference type="GO" id="GO:0020037">
    <property type="term" value="F:heme binding"/>
    <property type="evidence" value="ECO:0007669"/>
    <property type="project" value="InterPro"/>
</dbReference>
<reference evidence="9 10" key="2">
    <citation type="journal article" date="2012" name="Eukaryot. Cell">
        <title>Genome update of Botrytis cinerea strains B05.10 and T4.</title>
        <authorList>
            <person name="Staats M."/>
            <person name="van Kan J.A."/>
        </authorList>
    </citation>
    <scope>NUCLEOTIDE SEQUENCE [LARGE SCALE GENOMIC DNA]</scope>
    <source>
        <strain evidence="9 10">B05.10</strain>
    </source>
</reference>
<dbReference type="KEGG" id="bfu:BCIN_11g05860"/>
<dbReference type="VEuPathDB" id="FungiDB:Bcin11g05860"/>
<accession>A0A384JXL8</accession>